<evidence type="ECO:0000259" key="6">
    <source>
        <dbReference type="PROSITE" id="PS50850"/>
    </source>
</evidence>
<feature type="transmembrane region" description="Helical" evidence="5">
    <location>
        <begin position="455"/>
        <end position="473"/>
    </location>
</feature>
<evidence type="ECO:0000256" key="4">
    <source>
        <dbReference type="ARBA" id="ARBA00023136"/>
    </source>
</evidence>
<dbReference type="Proteomes" id="UP001218231">
    <property type="component" value="Plasmid unnamed1"/>
</dbReference>
<dbReference type="PROSITE" id="PS50850">
    <property type="entry name" value="MFS"/>
    <property type="match status" value="1"/>
</dbReference>
<feature type="transmembrane region" description="Helical" evidence="5">
    <location>
        <begin position="294"/>
        <end position="317"/>
    </location>
</feature>
<sequence>MKTPVAPAPLSISLHRHGEAAAELSARQKSLAFFTLLTALALEIIDLTIVNTVLPAIEHDLRADSAQSQWVIAAYSLSFAVLLILGGRLGDLFGGRRMFLLGVGGFTASSLLCGLASTPHHLIAARALQGMTGAMMAPQVMTMIQLLYDPVERIGRIAWFGVVGGLSAIVGPLLGGVLIALNLFGLGWRAVFLLNVPIGLLAVLAGMVLLPRAERHPDRRIDIAGTALFGAGLFAFLFPMIQEKRHGFDAAMAVWWLAALGLAGAGLIHQRRRQRKRQATVIEPGMFANDTFRLGVLISLSFSAANTGFLFVFAYALQRELGFSALQTGVLHVPFSAGVMFAMAFLVRRFLPQYGRLVLIVGALIMSAGCMGILGWMALGAVRPLLLIPVLLLAGVGMGLVSGPLGAVSVARVERQQAGSASGIIKTVQQMGGALGIALVGSAYLQFAENGRGEAAALAVMVALLALCLFWAARLPKEIFPRKAG</sequence>
<feature type="transmembrane region" description="Helical" evidence="5">
    <location>
        <begin position="223"/>
        <end position="241"/>
    </location>
</feature>
<keyword evidence="3 5" id="KW-1133">Transmembrane helix</keyword>
<gene>
    <name evidence="7" type="ORF">PQ457_18575</name>
</gene>
<feature type="transmembrane region" description="Helical" evidence="5">
    <location>
        <begin position="247"/>
        <end position="268"/>
    </location>
</feature>
<feature type="transmembrane region" description="Helical" evidence="5">
    <location>
        <begin position="98"/>
        <end position="117"/>
    </location>
</feature>
<keyword evidence="4 5" id="KW-0472">Membrane</keyword>
<geneLocation type="plasmid" evidence="7 8">
    <name>unnamed1</name>
</geneLocation>
<feature type="domain" description="Major facilitator superfamily (MFS) profile" evidence="6">
    <location>
        <begin position="32"/>
        <end position="480"/>
    </location>
</feature>
<keyword evidence="7" id="KW-0614">Plasmid</keyword>
<reference evidence="7 8" key="1">
    <citation type="submission" date="2023-02" db="EMBL/GenBank/DDBJ databases">
        <title>Genome sequence of Novosphingobium humi KACC 19094.</title>
        <authorList>
            <person name="Kim S."/>
            <person name="Heo J."/>
            <person name="Kwon S.-W."/>
        </authorList>
    </citation>
    <scope>NUCLEOTIDE SEQUENCE [LARGE SCALE GENOMIC DNA]</scope>
    <source>
        <strain evidence="7 8">KACC 19094</strain>
        <plasmid evidence="7 8">unnamed1</plasmid>
    </source>
</reference>
<evidence type="ECO:0000256" key="3">
    <source>
        <dbReference type="ARBA" id="ARBA00022989"/>
    </source>
</evidence>
<keyword evidence="8" id="KW-1185">Reference proteome</keyword>
<feature type="transmembrane region" description="Helical" evidence="5">
    <location>
        <begin position="329"/>
        <end position="347"/>
    </location>
</feature>
<dbReference type="Gene3D" id="1.20.1250.20">
    <property type="entry name" value="MFS general substrate transporter like domains"/>
    <property type="match status" value="1"/>
</dbReference>
<feature type="transmembrane region" description="Helical" evidence="5">
    <location>
        <begin position="385"/>
        <end position="410"/>
    </location>
</feature>
<feature type="transmembrane region" description="Helical" evidence="5">
    <location>
        <begin position="159"/>
        <end position="184"/>
    </location>
</feature>
<dbReference type="InterPro" id="IPR020846">
    <property type="entry name" value="MFS_dom"/>
</dbReference>
<dbReference type="InterPro" id="IPR036259">
    <property type="entry name" value="MFS_trans_sf"/>
</dbReference>
<dbReference type="EMBL" id="CP117418">
    <property type="protein sequence ID" value="WCT80064.1"/>
    <property type="molecule type" value="Genomic_DNA"/>
</dbReference>
<dbReference type="InterPro" id="IPR011701">
    <property type="entry name" value="MFS"/>
</dbReference>
<dbReference type="Gene3D" id="1.20.1720.10">
    <property type="entry name" value="Multidrug resistance protein D"/>
    <property type="match status" value="1"/>
</dbReference>
<proteinExistence type="predicted"/>
<dbReference type="PANTHER" id="PTHR42718">
    <property type="entry name" value="MAJOR FACILITATOR SUPERFAMILY MULTIDRUG TRANSPORTER MFSC"/>
    <property type="match status" value="1"/>
</dbReference>
<feature type="transmembrane region" description="Helical" evidence="5">
    <location>
        <begin position="69"/>
        <end position="86"/>
    </location>
</feature>
<protein>
    <submittedName>
        <fullName evidence="7">MFS transporter</fullName>
    </submittedName>
</protein>
<dbReference type="PANTHER" id="PTHR42718:SF39">
    <property type="entry name" value="ACTINORHODIN TRANSPORTER-RELATED"/>
    <property type="match status" value="1"/>
</dbReference>
<dbReference type="SUPFAM" id="SSF103473">
    <property type="entry name" value="MFS general substrate transporter"/>
    <property type="match status" value="1"/>
</dbReference>
<name>A0ABY7U6M1_9SPHN</name>
<evidence type="ECO:0000313" key="7">
    <source>
        <dbReference type="EMBL" id="WCT80064.1"/>
    </source>
</evidence>
<feature type="transmembrane region" description="Helical" evidence="5">
    <location>
        <begin position="359"/>
        <end position="379"/>
    </location>
</feature>
<organism evidence="7 8">
    <name type="scientific">Novosphingobium humi</name>
    <dbReference type="NCBI Taxonomy" id="2282397"/>
    <lineage>
        <taxon>Bacteria</taxon>
        <taxon>Pseudomonadati</taxon>
        <taxon>Pseudomonadota</taxon>
        <taxon>Alphaproteobacteria</taxon>
        <taxon>Sphingomonadales</taxon>
        <taxon>Sphingomonadaceae</taxon>
        <taxon>Novosphingobium</taxon>
    </lineage>
</organism>
<evidence type="ECO:0000256" key="5">
    <source>
        <dbReference type="SAM" id="Phobius"/>
    </source>
</evidence>
<feature type="transmembrane region" description="Helical" evidence="5">
    <location>
        <begin position="190"/>
        <end position="211"/>
    </location>
</feature>
<dbReference type="CDD" id="cd17321">
    <property type="entry name" value="MFS_MMR_MDR_like"/>
    <property type="match status" value="1"/>
</dbReference>
<comment type="subcellular location">
    <subcellularLocation>
        <location evidence="1">Membrane</location>
        <topology evidence="1">Multi-pass membrane protein</topology>
    </subcellularLocation>
</comment>
<feature type="transmembrane region" description="Helical" evidence="5">
    <location>
        <begin position="31"/>
        <end position="57"/>
    </location>
</feature>
<dbReference type="Pfam" id="PF07690">
    <property type="entry name" value="MFS_1"/>
    <property type="match status" value="1"/>
</dbReference>
<feature type="transmembrane region" description="Helical" evidence="5">
    <location>
        <begin position="431"/>
        <end position="449"/>
    </location>
</feature>
<dbReference type="RefSeq" id="WP_273620336.1">
    <property type="nucleotide sequence ID" value="NZ_CP117418.1"/>
</dbReference>
<evidence type="ECO:0000313" key="8">
    <source>
        <dbReference type="Proteomes" id="UP001218231"/>
    </source>
</evidence>
<feature type="transmembrane region" description="Helical" evidence="5">
    <location>
        <begin position="123"/>
        <end position="147"/>
    </location>
</feature>
<accession>A0ABY7U6M1</accession>
<keyword evidence="2 5" id="KW-0812">Transmembrane</keyword>
<evidence type="ECO:0000256" key="2">
    <source>
        <dbReference type="ARBA" id="ARBA00022692"/>
    </source>
</evidence>
<evidence type="ECO:0000256" key="1">
    <source>
        <dbReference type="ARBA" id="ARBA00004141"/>
    </source>
</evidence>